<evidence type="ECO:0000313" key="2">
    <source>
        <dbReference type="EMBL" id="GGK92269.1"/>
    </source>
</evidence>
<dbReference type="Proteomes" id="UP000627984">
    <property type="component" value="Unassembled WGS sequence"/>
</dbReference>
<reference evidence="2" key="1">
    <citation type="journal article" date="2014" name="Int. J. Syst. Evol. Microbiol.">
        <title>Complete genome sequence of Corynebacterium casei LMG S-19264T (=DSM 44701T), isolated from a smear-ripened cheese.</title>
        <authorList>
            <consortium name="US DOE Joint Genome Institute (JGI-PGF)"/>
            <person name="Walter F."/>
            <person name="Albersmeier A."/>
            <person name="Kalinowski J."/>
            <person name="Ruckert C."/>
        </authorList>
    </citation>
    <scope>NUCLEOTIDE SEQUENCE</scope>
    <source>
        <strain evidence="2">JCM 3093</strain>
    </source>
</reference>
<dbReference type="EMBL" id="BMQD01000025">
    <property type="protein sequence ID" value="GGK92269.1"/>
    <property type="molecule type" value="Genomic_DNA"/>
</dbReference>
<evidence type="ECO:0000313" key="3">
    <source>
        <dbReference type="Proteomes" id="UP000627984"/>
    </source>
</evidence>
<comment type="caution">
    <text evidence="2">The sequence shown here is derived from an EMBL/GenBank/DDBJ whole genome shotgun (WGS) entry which is preliminary data.</text>
</comment>
<name>A0AA37BMX2_9ACTN</name>
<proteinExistence type="predicted"/>
<reference evidence="2" key="2">
    <citation type="submission" date="2022-09" db="EMBL/GenBank/DDBJ databases">
        <authorList>
            <person name="Sun Q."/>
            <person name="Ohkuma M."/>
        </authorList>
    </citation>
    <scope>NUCLEOTIDE SEQUENCE</scope>
    <source>
        <strain evidence="2">JCM 3093</strain>
    </source>
</reference>
<evidence type="ECO:0000256" key="1">
    <source>
        <dbReference type="SAM" id="MobiDB-lite"/>
    </source>
</evidence>
<gene>
    <name evidence="2" type="ORF">GCM10010126_59510</name>
</gene>
<dbReference type="AlphaFoldDB" id="A0AA37BMX2"/>
<organism evidence="2 3">
    <name type="scientific">Planomonospora parontospora</name>
    <dbReference type="NCBI Taxonomy" id="58119"/>
    <lineage>
        <taxon>Bacteria</taxon>
        <taxon>Bacillati</taxon>
        <taxon>Actinomycetota</taxon>
        <taxon>Actinomycetes</taxon>
        <taxon>Streptosporangiales</taxon>
        <taxon>Streptosporangiaceae</taxon>
        <taxon>Planomonospora</taxon>
    </lineage>
</organism>
<feature type="region of interest" description="Disordered" evidence="1">
    <location>
        <begin position="33"/>
        <end position="76"/>
    </location>
</feature>
<accession>A0AA37BMX2</accession>
<sequence length="76" mass="7883">MGLLWNMGLLWRTDAGKVAVCIINVNLCRRVDGADDLPADPVRPCRRKGSSAPPEDAGGGGRGQEAKPPSDAASPA</sequence>
<protein>
    <submittedName>
        <fullName evidence="2">Uncharacterized protein</fullName>
    </submittedName>
</protein>